<dbReference type="GO" id="GO:0045505">
    <property type="term" value="F:dynein intermediate chain binding"/>
    <property type="evidence" value="ECO:0007669"/>
    <property type="project" value="InterPro"/>
</dbReference>
<evidence type="ECO:0000259" key="2">
    <source>
        <dbReference type="Pfam" id="PF08385"/>
    </source>
</evidence>
<dbReference type="Proteomes" id="UP001258017">
    <property type="component" value="Unassembled WGS sequence"/>
</dbReference>
<protein>
    <recommendedName>
        <fullName evidence="2">Dynein heavy chain tail domain-containing protein</fullName>
    </recommendedName>
</protein>
<proteinExistence type="predicted"/>
<dbReference type="AlphaFoldDB" id="A0AAD9RZX3"/>
<dbReference type="InterPro" id="IPR026983">
    <property type="entry name" value="DHC"/>
</dbReference>
<dbReference type="GO" id="GO:0051959">
    <property type="term" value="F:dynein light intermediate chain binding"/>
    <property type="evidence" value="ECO:0007669"/>
    <property type="project" value="InterPro"/>
</dbReference>
<sequence>MDTDEEDLERRETSESEGETSPEPENPTYTEQELTTLVQYVKDLTVLSHLDESDWNENCYKLIREFFQCVSHTIMVIFFNKNKLTVSLNLLNCKEVELMYFLRSPLQIYSPNNFLSTILCGSVNKDKATSMFKFLLYMYSPTALNSNDWPKIIKNDLYMNLHHLLMVLNERICKSINRTVLYVPKERLPELNKFRLLHRDNFGSIEKKDIDIPTQEFHTKELIERLEKIVRRWTKQIHEALAIVSIRKNIKNIMDEQKHWTYVYDNLNYLNHQLSNQSEIKTIIKLLRNINSSSIESFPILIAKVQAALVESSSNVIYLNILSEYCRNLCISDEIESHITKILLLILFIWMESPFYNIKNNIENLCQALSTQIISQCEQCIDLELVFKGPTDYGIHVLENCIFTCRMYKKVYDNFIKNIASCINPYKMWDLDEKIIFNNVTAFIQRCYDIIEICNARIIFERCTKTGTFGSTRGVEYEKCCQQIENLFYDNLSNIIIIKGNILNIEDTTCNDAIHKFRIAMIQIENMIKNLINYVFQNIKNIDEGIEAIYVFERFTHRTCLKDLIHTKWIQVWRIFVKEIEMCYTPTMKEIDTYYPLVKSFSRYSNIQNTKQHHLKMQYTKMINAFYWLTDCVNPRYFLEQYKVIIDKLEDDYFFNEISN</sequence>
<dbReference type="GO" id="GO:0007018">
    <property type="term" value="P:microtubule-based movement"/>
    <property type="evidence" value="ECO:0007669"/>
    <property type="project" value="InterPro"/>
</dbReference>
<dbReference type="EMBL" id="JAIFRP010000002">
    <property type="protein sequence ID" value="KAK2589020.1"/>
    <property type="molecule type" value="Genomic_DNA"/>
</dbReference>
<comment type="caution">
    <text evidence="3">The sequence shown here is derived from an EMBL/GenBank/DDBJ whole genome shotgun (WGS) entry which is preliminary data.</text>
</comment>
<organism evidence="3 4">
    <name type="scientific">Odynerus spinipes</name>
    <dbReference type="NCBI Taxonomy" id="1348599"/>
    <lineage>
        <taxon>Eukaryota</taxon>
        <taxon>Metazoa</taxon>
        <taxon>Ecdysozoa</taxon>
        <taxon>Arthropoda</taxon>
        <taxon>Hexapoda</taxon>
        <taxon>Insecta</taxon>
        <taxon>Pterygota</taxon>
        <taxon>Neoptera</taxon>
        <taxon>Endopterygota</taxon>
        <taxon>Hymenoptera</taxon>
        <taxon>Apocrita</taxon>
        <taxon>Aculeata</taxon>
        <taxon>Vespoidea</taxon>
        <taxon>Vespidae</taxon>
        <taxon>Eumeninae</taxon>
        <taxon>Odynerus</taxon>
    </lineage>
</organism>
<dbReference type="InterPro" id="IPR013594">
    <property type="entry name" value="Dynein_heavy_tail"/>
</dbReference>
<dbReference type="PANTHER" id="PTHR46532:SF11">
    <property type="entry name" value="DYNEIN AXONEMAL HEAVY CHAIN 12"/>
    <property type="match status" value="1"/>
</dbReference>
<feature type="domain" description="Dynein heavy chain tail" evidence="2">
    <location>
        <begin position="223"/>
        <end position="584"/>
    </location>
</feature>
<accession>A0AAD9RZX3</accession>
<evidence type="ECO:0000313" key="4">
    <source>
        <dbReference type="Proteomes" id="UP001258017"/>
    </source>
</evidence>
<keyword evidence="4" id="KW-1185">Reference proteome</keyword>
<dbReference type="GO" id="GO:0005858">
    <property type="term" value="C:axonemal dynein complex"/>
    <property type="evidence" value="ECO:0007669"/>
    <property type="project" value="TreeGrafter"/>
</dbReference>
<dbReference type="Pfam" id="PF08385">
    <property type="entry name" value="DHC_N1"/>
    <property type="match status" value="1"/>
</dbReference>
<evidence type="ECO:0000313" key="3">
    <source>
        <dbReference type="EMBL" id="KAK2589020.1"/>
    </source>
</evidence>
<name>A0AAD9RZX3_9HYME</name>
<reference evidence="3" key="2">
    <citation type="journal article" date="2023" name="Commun. Biol.">
        <title>Intrasexual cuticular hydrocarbon dimorphism in a wasp sheds light on hydrocarbon biosynthesis genes in Hymenoptera.</title>
        <authorList>
            <person name="Moris V.C."/>
            <person name="Podsiadlowski L."/>
            <person name="Martin S."/>
            <person name="Oeyen J.P."/>
            <person name="Donath A."/>
            <person name="Petersen M."/>
            <person name="Wilbrandt J."/>
            <person name="Misof B."/>
            <person name="Liedtke D."/>
            <person name="Thamm M."/>
            <person name="Scheiner R."/>
            <person name="Schmitt T."/>
            <person name="Niehuis O."/>
        </authorList>
    </citation>
    <scope>NUCLEOTIDE SEQUENCE</scope>
    <source>
        <strain evidence="3">GBR_01_08_01A</strain>
    </source>
</reference>
<gene>
    <name evidence="3" type="ORF">KPH14_001863</name>
</gene>
<evidence type="ECO:0000256" key="1">
    <source>
        <dbReference type="SAM" id="MobiDB-lite"/>
    </source>
</evidence>
<reference evidence="3" key="1">
    <citation type="submission" date="2021-08" db="EMBL/GenBank/DDBJ databases">
        <authorList>
            <person name="Misof B."/>
            <person name="Oliver O."/>
            <person name="Podsiadlowski L."/>
            <person name="Donath A."/>
            <person name="Peters R."/>
            <person name="Mayer C."/>
            <person name="Rust J."/>
            <person name="Gunkel S."/>
            <person name="Lesny P."/>
            <person name="Martin S."/>
            <person name="Oeyen J.P."/>
            <person name="Petersen M."/>
            <person name="Panagiotis P."/>
            <person name="Wilbrandt J."/>
            <person name="Tanja T."/>
        </authorList>
    </citation>
    <scope>NUCLEOTIDE SEQUENCE</scope>
    <source>
        <strain evidence="3">GBR_01_08_01A</strain>
        <tissue evidence="3">Thorax + abdomen</tissue>
    </source>
</reference>
<feature type="region of interest" description="Disordered" evidence="1">
    <location>
        <begin position="1"/>
        <end position="30"/>
    </location>
</feature>
<dbReference type="PANTHER" id="PTHR46532">
    <property type="entry name" value="MALE FERTILITY FACTOR KL5"/>
    <property type="match status" value="1"/>
</dbReference>